<dbReference type="GO" id="GO:0005739">
    <property type="term" value="C:mitochondrion"/>
    <property type="evidence" value="ECO:0007669"/>
    <property type="project" value="TreeGrafter"/>
</dbReference>
<reference evidence="11" key="2">
    <citation type="submission" date="2017-02" db="UniProtKB">
        <authorList>
            <consortium name="WormBaseParasite"/>
        </authorList>
    </citation>
    <scope>IDENTIFICATION</scope>
</reference>
<evidence type="ECO:0000256" key="8">
    <source>
        <dbReference type="RuleBase" id="RU363039"/>
    </source>
</evidence>
<keyword evidence="7 8" id="KW-0030">Aminoacyl-tRNA synthetase</keyword>
<evidence type="ECO:0000259" key="9">
    <source>
        <dbReference type="Pfam" id="PF09334"/>
    </source>
</evidence>
<keyword evidence="4 8" id="KW-0547">Nucleotide-binding</keyword>
<dbReference type="STRING" id="6313.A0A0K0CYU5"/>
<dbReference type="PRINTS" id="PR00985">
    <property type="entry name" value="TRNASYNTHLEU"/>
</dbReference>
<dbReference type="GO" id="GO:0032543">
    <property type="term" value="P:mitochondrial translation"/>
    <property type="evidence" value="ECO:0007669"/>
    <property type="project" value="TreeGrafter"/>
</dbReference>
<feature type="domain" description="Methionyl/Leucyl tRNA synthetase" evidence="9">
    <location>
        <begin position="8"/>
        <end position="139"/>
    </location>
</feature>
<dbReference type="PROSITE" id="PS00178">
    <property type="entry name" value="AA_TRNA_LIGASE_I"/>
    <property type="match status" value="1"/>
</dbReference>
<keyword evidence="3 8" id="KW-0436">Ligase</keyword>
<dbReference type="PANTHER" id="PTHR43740">
    <property type="entry name" value="LEUCYL-TRNA SYNTHETASE"/>
    <property type="match status" value="1"/>
</dbReference>
<dbReference type="EC" id="6.1.1.4" evidence="2"/>
<dbReference type="InterPro" id="IPR015413">
    <property type="entry name" value="Methionyl/Leucyl_tRNA_Synth"/>
</dbReference>
<dbReference type="InterPro" id="IPR014729">
    <property type="entry name" value="Rossmann-like_a/b/a_fold"/>
</dbReference>
<comment type="similarity">
    <text evidence="1 8">Belongs to the class-I aminoacyl-tRNA synthetase family.</text>
</comment>
<dbReference type="Proteomes" id="UP000035642">
    <property type="component" value="Unassembled WGS sequence"/>
</dbReference>
<evidence type="ECO:0000256" key="1">
    <source>
        <dbReference type="ARBA" id="ARBA00005594"/>
    </source>
</evidence>
<sequence>LSKYILPMFPYPSGSLHMGHMRVYTISDATARYFRLNGFDVIHPIGWDAFGLPAENAARERGVDPRQWTVSRLKLLTQQKPPMFPEFLQELSTCDPSFYRWTQWIFLRLHDKGLVKRNLAEVHWDPVDNTVLAAEQIDAEGRSWRSGAIAEKRKLRQWMVETPRYAKASVEYRPIHSAKASGLPEGYTVVKFELRLSDGLRQLSGWHEVAEIQSNWIGKCDVYRFLFPLRVRANVLVALTKYHDGTI</sequence>
<evidence type="ECO:0000313" key="11">
    <source>
        <dbReference type="WBParaSite" id="ACAC_0000284801-mRNA-1"/>
    </source>
</evidence>
<keyword evidence="6 8" id="KW-0648">Protein biosynthesis</keyword>
<dbReference type="Pfam" id="PF09334">
    <property type="entry name" value="tRNA-synt_1g"/>
    <property type="match status" value="1"/>
</dbReference>
<keyword evidence="5 8" id="KW-0067">ATP-binding</keyword>
<dbReference type="GO" id="GO:0004823">
    <property type="term" value="F:leucine-tRNA ligase activity"/>
    <property type="evidence" value="ECO:0007669"/>
    <property type="project" value="UniProtKB-EC"/>
</dbReference>
<proteinExistence type="inferred from homology"/>
<evidence type="ECO:0000256" key="4">
    <source>
        <dbReference type="ARBA" id="ARBA00022741"/>
    </source>
</evidence>
<reference evidence="10" key="1">
    <citation type="submission" date="2012-09" db="EMBL/GenBank/DDBJ databases">
        <authorList>
            <person name="Martin A.A."/>
        </authorList>
    </citation>
    <scope>NUCLEOTIDE SEQUENCE</scope>
</reference>
<evidence type="ECO:0000256" key="6">
    <source>
        <dbReference type="ARBA" id="ARBA00022917"/>
    </source>
</evidence>
<dbReference type="SUPFAM" id="SSF52374">
    <property type="entry name" value="Nucleotidylyl transferase"/>
    <property type="match status" value="1"/>
</dbReference>
<evidence type="ECO:0000313" key="10">
    <source>
        <dbReference type="Proteomes" id="UP000035642"/>
    </source>
</evidence>
<evidence type="ECO:0000256" key="5">
    <source>
        <dbReference type="ARBA" id="ARBA00022840"/>
    </source>
</evidence>
<evidence type="ECO:0000256" key="3">
    <source>
        <dbReference type="ARBA" id="ARBA00022598"/>
    </source>
</evidence>
<dbReference type="GO" id="GO:0006429">
    <property type="term" value="P:leucyl-tRNA aminoacylation"/>
    <property type="evidence" value="ECO:0007669"/>
    <property type="project" value="InterPro"/>
</dbReference>
<accession>A0A0K0CYU5</accession>
<dbReference type="InterPro" id="IPR002302">
    <property type="entry name" value="Leu-tRNA-ligase"/>
</dbReference>
<evidence type="ECO:0000256" key="2">
    <source>
        <dbReference type="ARBA" id="ARBA00013164"/>
    </source>
</evidence>
<keyword evidence="10" id="KW-1185">Reference proteome</keyword>
<protein>
    <recommendedName>
        <fullName evidence="2">leucine--tRNA ligase</fullName>
        <ecNumber evidence="2">6.1.1.4</ecNumber>
    </recommendedName>
</protein>
<dbReference type="WBParaSite" id="ACAC_0000284801-mRNA-1">
    <property type="protein sequence ID" value="ACAC_0000284801-mRNA-1"/>
    <property type="gene ID" value="ACAC_0000284801"/>
</dbReference>
<dbReference type="AlphaFoldDB" id="A0A0K0CYU5"/>
<evidence type="ECO:0000256" key="7">
    <source>
        <dbReference type="ARBA" id="ARBA00023146"/>
    </source>
</evidence>
<dbReference type="PANTHER" id="PTHR43740:SF2">
    <property type="entry name" value="LEUCINE--TRNA LIGASE, MITOCHONDRIAL"/>
    <property type="match status" value="1"/>
</dbReference>
<dbReference type="Gene3D" id="3.40.50.620">
    <property type="entry name" value="HUPs"/>
    <property type="match status" value="1"/>
</dbReference>
<name>A0A0K0CYU5_ANGCA</name>
<dbReference type="InterPro" id="IPR001412">
    <property type="entry name" value="aa-tRNA-synth_I_CS"/>
</dbReference>
<organism evidence="10 11">
    <name type="scientific">Angiostrongylus cantonensis</name>
    <name type="common">Rat lungworm</name>
    <dbReference type="NCBI Taxonomy" id="6313"/>
    <lineage>
        <taxon>Eukaryota</taxon>
        <taxon>Metazoa</taxon>
        <taxon>Ecdysozoa</taxon>
        <taxon>Nematoda</taxon>
        <taxon>Chromadorea</taxon>
        <taxon>Rhabditida</taxon>
        <taxon>Rhabditina</taxon>
        <taxon>Rhabditomorpha</taxon>
        <taxon>Strongyloidea</taxon>
        <taxon>Metastrongylidae</taxon>
        <taxon>Angiostrongylus</taxon>
    </lineage>
</organism>
<dbReference type="GO" id="GO:0005524">
    <property type="term" value="F:ATP binding"/>
    <property type="evidence" value="ECO:0007669"/>
    <property type="project" value="UniProtKB-KW"/>
</dbReference>